<gene>
    <name evidence="2" type="ORF">SD72_08200</name>
</gene>
<dbReference type="Proteomes" id="UP000032120">
    <property type="component" value="Unassembled WGS sequence"/>
</dbReference>
<evidence type="ECO:0000313" key="2">
    <source>
        <dbReference type="EMBL" id="KIP52546.1"/>
    </source>
</evidence>
<proteinExistence type="predicted"/>
<dbReference type="RefSeq" id="WP_042543969.1">
    <property type="nucleotide sequence ID" value="NZ_JXSQ01000009.1"/>
</dbReference>
<keyword evidence="1" id="KW-0812">Transmembrane</keyword>
<keyword evidence="3" id="KW-1185">Reference proteome</keyword>
<comment type="caution">
    <text evidence="2">The sequence shown here is derived from an EMBL/GenBank/DDBJ whole genome shotgun (WGS) entry which is preliminary data.</text>
</comment>
<dbReference type="AlphaFoldDB" id="A0A0D0HYA7"/>
<keyword evidence="1" id="KW-1133">Transmembrane helix</keyword>
<reference evidence="2 3" key="1">
    <citation type="submission" date="2015-01" db="EMBL/GenBank/DDBJ databases">
        <title>Draft genome sequence of Leucobacter komagatae strain VKM ST2845.</title>
        <authorList>
            <person name="Karlyshev A.V."/>
            <person name="Kudryashova E.B."/>
        </authorList>
    </citation>
    <scope>NUCLEOTIDE SEQUENCE [LARGE SCALE GENOMIC DNA]</scope>
    <source>
        <strain evidence="2 3">VKM ST2845</strain>
    </source>
</reference>
<dbReference type="OrthoDB" id="6053908at2"/>
<accession>A0A0D0HYA7</accession>
<feature type="transmembrane region" description="Helical" evidence="1">
    <location>
        <begin position="32"/>
        <end position="52"/>
    </location>
</feature>
<evidence type="ECO:0000256" key="1">
    <source>
        <dbReference type="SAM" id="Phobius"/>
    </source>
</evidence>
<organism evidence="2 3">
    <name type="scientific">Leucobacter komagatae</name>
    <dbReference type="NCBI Taxonomy" id="55969"/>
    <lineage>
        <taxon>Bacteria</taxon>
        <taxon>Bacillati</taxon>
        <taxon>Actinomycetota</taxon>
        <taxon>Actinomycetes</taxon>
        <taxon>Micrococcales</taxon>
        <taxon>Microbacteriaceae</taxon>
        <taxon>Leucobacter</taxon>
    </lineage>
</organism>
<protein>
    <submittedName>
        <fullName evidence="2">Uncharacterized protein</fullName>
    </submittedName>
</protein>
<name>A0A0D0HYA7_9MICO</name>
<evidence type="ECO:0000313" key="3">
    <source>
        <dbReference type="Proteomes" id="UP000032120"/>
    </source>
</evidence>
<keyword evidence="1" id="KW-0472">Membrane</keyword>
<dbReference type="EMBL" id="JXSQ01000009">
    <property type="protein sequence ID" value="KIP52546.1"/>
    <property type="molecule type" value="Genomic_DNA"/>
</dbReference>
<sequence length="84" mass="8385">MGDYVPQGLFWFSLALINAGLAEQKNRSRFSWFLLSLVLGPFATFYVVATAAPAAPAGSPAPTASAAAAVPGAGNAAGSGGEVN</sequence>